<keyword evidence="2" id="KW-1185">Reference proteome</keyword>
<gene>
    <name evidence="1" type="ORF">I4F81_006374</name>
</gene>
<evidence type="ECO:0000313" key="1">
    <source>
        <dbReference type="EMBL" id="KAK1863820.1"/>
    </source>
</evidence>
<name>A0ACC3C0U4_PYRYE</name>
<accession>A0ACC3C0U4</accession>
<reference evidence="1" key="1">
    <citation type="submission" date="2019-11" db="EMBL/GenBank/DDBJ databases">
        <title>Nori genome reveals adaptations in red seaweeds to the harsh intertidal environment.</title>
        <authorList>
            <person name="Wang D."/>
            <person name="Mao Y."/>
        </authorList>
    </citation>
    <scope>NUCLEOTIDE SEQUENCE</scope>
    <source>
        <tissue evidence="1">Gametophyte</tissue>
    </source>
</reference>
<sequence>MPAAIKAALATGKTIASRSSKVASRRHKVSHTFQFVLTPTRLVGAAGGFYKLKFTRGVKVACSPVREITPSMAREQGMVYSDAEGRMSLLATLYREEDVDGGGDSGGTGTKSGGRASRSSATSPGRVNGSGPPAGLSASAFDSKDAKLSLVRVAVGKKTEATVGKVHFNLAEFARMPSGDTPTTLRLSEKASVELVIGCVYVPSKGRASRKGSDDSSRLSGLSLGSMASSAAATDVSVRTVDFPGFGIKGRRSGGGTTSRAMASAAAAVAAAGGTGGLPPPPPSPSASSTTSSTARKVSFWSKSNDQREPSPPQLPPSSPLTPSSLRSATSSQQASSPLASGLLPASAGSSGRCTAPGCQHKDERIATLTAALQAATAATEAAAARSRLRDGVIRELRERCEWADTPSGPGEGEDMAREGGAAAKLGGGSGGATAADVARLMAERDSLAEALRVAEKAASAAALAAAGCGGGKGEGVAAVLRAQDGLMRENASLRREVDELSAANEELQDVVDTSGPGGSLPTAGGGLGSGAAGEKALAAARARAATLERQLADARAAADVAATRAAADVRAAVAKADCAEASTEAVQAQLADALDALAGARQEADAAHAGAAAAGVAVARNRSARSTKQALADAADAAAASAANEGALRATVEMGQARLAAAKAEAVAARADARAAQVAVEEARGEAAVAKAAVRAEREAVARAEEARVAAEATAAEAVAAAAATSGDRESVRESKKNRSAGGADGRGGEGSDALRAECDKFRAQVRALETTLAAARDGGGGRARRAEAEAARLRETVANLEAELAAQNGEGDRGGVGGGNGGGGGRRPPLPGGVTDERILMELLETKLALASAVEAKLQLEYAIGQVQRGGDRRLAGKLAEHASKLEVRLTAANTELQTLRAREVEAAAAVAAGRVRESRRKAGGKRGAADPTAAVRGGKQEGRKAAVAAVASSSAGGRQSGARGGAGGQAAQAGDSSEDDAEMDGGSGGSDGGSRGGSASDDDVGDNGWASGGGGDGGGDAPWDEEAAASDDGDARLDEDDDEDGSDSDAPPPAVQVHRDRGRSSMRRVNSRVRFASPTRDSTSSDDEG</sequence>
<evidence type="ECO:0000313" key="2">
    <source>
        <dbReference type="Proteomes" id="UP000798662"/>
    </source>
</evidence>
<dbReference type="Proteomes" id="UP000798662">
    <property type="component" value="Chromosome 2"/>
</dbReference>
<proteinExistence type="predicted"/>
<organism evidence="1 2">
    <name type="scientific">Pyropia yezoensis</name>
    <name type="common">Susabi-nori</name>
    <name type="synonym">Porphyra yezoensis</name>
    <dbReference type="NCBI Taxonomy" id="2788"/>
    <lineage>
        <taxon>Eukaryota</taxon>
        <taxon>Rhodophyta</taxon>
        <taxon>Bangiophyceae</taxon>
        <taxon>Bangiales</taxon>
        <taxon>Bangiaceae</taxon>
        <taxon>Pyropia</taxon>
    </lineage>
</organism>
<dbReference type="EMBL" id="CM020619">
    <property type="protein sequence ID" value="KAK1863820.1"/>
    <property type="molecule type" value="Genomic_DNA"/>
</dbReference>
<protein>
    <submittedName>
        <fullName evidence="1">Uncharacterized protein</fullName>
    </submittedName>
</protein>
<comment type="caution">
    <text evidence="1">The sequence shown here is derived from an EMBL/GenBank/DDBJ whole genome shotgun (WGS) entry which is preliminary data.</text>
</comment>